<sequence length="85" mass="8444">MRRTAVLALTTLALAACGPDDQESFSSTQAAAAPSLPASAIEPLVQATPSNELAASSAIAAAQTSLAADAQQVAPVMHSPPDTTQ</sequence>
<evidence type="ECO:0000313" key="2">
    <source>
        <dbReference type="Proteomes" id="UP000054893"/>
    </source>
</evidence>
<dbReference type="AlphaFoldDB" id="A0A158H959"/>
<evidence type="ECO:0000313" key="1">
    <source>
        <dbReference type="EMBL" id="SAL40942.1"/>
    </source>
</evidence>
<protein>
    <recommendedName>
        <fullName evidence="3">Lipoprotein</fullName>
    </recommendedName>
</protein>
<organism evidence="1 2">
    <name type="scientific">Caballeronia sordidicola</name>
    <name type="common">Burkholderia sordidicola</name>
    <dbReference type="NCBI Taxonomy" id="196367"/>
    <lineage>
        <taxon>Bacteria</taxon>
        <taxon>Pseudomonadati</taxon>
        <taxon>Pseudomonadota</taxon>
        <taxon>Betaproteobacteria</taxon>
        <taxon>Burkholderiales</taxon>
        <taxon>Burkholderiaceae</taxon>
        <taxon>Caballeronia</taxon>
    </lineage>
</organism>
<reference evidence="1 2" key="1">
    <citation type="submission" date="2016-01" db="EMBL/GenBank/DDBJ databases">
        <authorList>
            <person name="Oliw E.H."/>
        </authorList>
    </citation>
    <scope>NUCLEOTIDE SEQUENCE [LARGE SCALE GENOMIC DNA]</scope>
    <source>
        <strain evidence="1">LMG 22029</strain>
    </source>
</reference>
<dbReference type="PROSITE" id="PS51257">
    <property type="entry name" value="PROKAR_LIPOPROTEIN"/>
    <property type="match status" value="1"/>
</dbReference>
<dbReference type="EMBL" id="FCOC02000015">
    <property type="protein sequence ID" value="SAL40942.1"/>
    <property type="molecule type" value="Genomic_DNA"/>
</dbReference>
<proteinExistence type="predicted"/>
<gene>
    <name evidence="1" type="ORF">AWB64_04349</name>
</gene>
<accession>A0A158H959</accession>
<dbReference type="Proteomes" id="UP000054893">
    <property type="component" value="Unassembled WGS sequence"/>
</dbReference>
<name>A0A158H959_CABSO</name>
<evidence type="ECO:0008006" key="3">
    <source>
        <dbReference type="Google" id="ProtNLM"/>
    </source>
</evidence>
<dbReference type="RefSeq" id="WP_157766669.1">
    <property type="nucleotide sequence ID" value="NZ_FCOC02000015.1"/>
</dbReference>